<dbReference type="VEuPathDB" id="FungiDB:H257_04774"/>
<organism evidence="1">
    <name type="scientific">Aphanomyces astaci</name>
    <name type="common">Crayfish plague agent</name>
    <dbReference type="NCBI Taxonomy" id="112090"/>
    <lineage>
        <taxon>Eukaryota</taxon>
        <taxon>Sar</taxon>
        <taxon>Stramenopiles</taxon>
        <taxon>Oomycota</taxon>
        <taxon>Saprolegniomycetes</taxon>
        <taxon>Saprolegniales</taxon>
        <taxon>Verrucalvaceae</taxon>
        <taxon>Aphanomyces</taxon>
    </lineage>
</organism>
<name>W4GTJ0_APHAT</name>
<accession>W4GTJ0</accession>
<dbReference type="AlphaFoldDB" id="W4GTJ0"/>
<dbReference type="RefSeq" id="XP_009827703.1">
    <property type="nucleotide sequence ID" value="XM_009829401.1"/>
</dbReference>
<protein>
    <submittedName>
        <fullName evidence="1">Uncharacterized protein</fullName>
    </submittedName>
</protein>
<evidence type="ECO:0000313" key="1">
    <source>
        <dbReference type="EMBL" id="ETV83032.1"/>
    </source>
</evidence>
<reference evidence="1" key="1">
    <citation type="submission" date="2013-12" db="EMBL/GenBank/DDBJ databases">
        <title>The Genome Sequence of Aphanomyces astaci APO3.</title>
        <authorList>
            <consortium name="The Broad Institute Genomics Platform"/>
            <person name="Russ C."/>
            <person name="Tyler B."/>
            <person name="van West P."/>
            <person name="Dieguez-Uribeondo J."/>
            <person name="Young S.K."/>
            <person name="Zeng Q."/>
            <person name="Gargeya S."/>
            <person name="Fitzgerald M."/>
            <person name="Abouelleil A."/>
            <person name="Alvarado L."/>
            <person name="Chapman S.B."/>
            <person name="Gainer-Dewar J."/>
            <person name="Goldberg J."/>
            <person name="Griggs A."/>
            <person name="Gujja S."/>
            <person name="Hansen M."/>
            <person name="Howarth C."/>
            <person name="Imamovic A."/>
            <person name="Ireland A."/>
            <person name="Larimer J."/>
            <person name="McCowan C."/>
            <person name="Murphy C."/>
            <person name="Pearson M."/>
            <person name="Poon T.W."/>
            <person name="Priest M."/>
            <person name="Roberts A."/>
            <person name="Saif S."/>
            <person name="Shea T."/>
            <person name="Sykes S."/>
            <person name="Wortman J."/>
            <person name="Nusbaum C."/>
            <person name="Birren B."/>
        </authorList>
    </citation>
    <scope>NUCLEOTIDE SEQUENCE [LARGE SCALE GENOMIC DNA]</scope>
    <source>
        <strain evidence="1">APO3</strain>
    </source>
</reference>
<sequence length="79" mass="8431">MELSSQWGDHLSSGSYIHRRVARVVFGDALLDVVHEIGADVGGHEQRATNPYPTITLSMGIAVELTSGVNAACSNTQHV</sequence>
<proteinExistence type="predicted"/>
<dbReference type="GeneID" id="20806770"/>
<dbReference type="EMBL" id="KI913121">
    <property type="protein sequence ID" value="ETV83032.1"/>
    <property type="molecule type" value="Genomic_DNA"/>
</dbReference>
<gene>
    <name evidence="1" type="ORF">H257_04774</name>
</gene>